<keyword evidence="4" id="KW-0472">Membrane</keyword>
<evidence type="ECO:0000313" key="6">
    <source>
        <dbReference type="EMBL" id="MBY6275843.1"/>
    </source>
</evidence>
<keyword evidence="2" id="KW-0547">Nucleotide-binding</keyword>
<dbReference type="PANTHER" id="PTHR10953:SF102">
    <property type="entry name" value="ADENYLYLTRANSFERASE AND SULFURTRANSFERASE MOCS3"/>
    <property type="match status" value="1"/>
</dbReference>
<dbReference type="SUPFAM" id="SSF69572">
    <property type="entry name" value="Activating enzymes of the ubiquitin-like proteins"/>
    <property type="match status" value="1"/>
</dbReference>
<dbReference type="InterPro" id="IPR035985">
    <property type="entry name" value="Ubiquitin-activating_enz"/>
</dbReference>
<evidence type="ECO:0000256" key="1">
    <source>
        <dbReference type="ARBA" id="ARBA00022679"/>
    </source>
</evidence>
<evidence type="ECO:0000256" key="3">
    <source>
        <dbReference type="ARBA" id="ARBA00022840"/>
    </source>
</evidence>
<gene>
    <name evidence="6" type="ORF">CWE10_06405</name>
</gene>
<feature type="domain" description="THIF-type NAD/FAD binding fold" evidence="5">
    <location>
        <begin position="8"/>
        <end position="234"/>
    </location>
</feature>
<organism evidence="6 7">
    <name type="scientific">Symbiobacterium thermophilum</name>
    <dbReference type="NCBI Taxonomy" id="2734"/>
    <lineage>
        <taxon>Bacteria</taxon>
        <taxon>Bacillati</taxon>
        <taxon>Bacillota</taxon>
        <taxon>Clostridia</taxon>
        <taxon>Eubacteriales</taxon>
        <taxon>Symbiobacteriaceae</taxon>
        <taxon>Symbiobacterium</taxon>
    </lineage>
</organism>
<keyword evidence="6" id="KW-0548">Nucleotidyltransferase</keyword>
<dbReference type="EMBL" id="PIUK01000043">
    <property type="protein sequence ID" value="MBY6275843.1"/>
    <property type="molecule type" value="Genomic_DNA"/>
</dbReference>
<dbReference type="GO" id="GO:0005829">
    <property type="term" value="C:cytosol"/>
    <property type="evidence" value="ECO:0007669"/>
    <property type="project" value="TreeGrafter"/>
</dbReference>
<evidence type="ECO:0000256" key="4">
    <source>
        <dbReference type="SAM" id="Phobius"/>
    </source>
</evidence>
<dbReference type="GO" id="GO:0004792">
    <property type="term" value="F:thiosulfate-cyanide sulfurtransferase activity"/>
    <property type="evidence" value="ECO:0007669"/>
    <property type="project" value="TreeGrafter"/>
</dbReference>
<evidence type="ECO:0000313" key="7">
    <source>
        <dbReference type="Proteomes" id="UP000732377"/>
    </source>
</evidence>
<dbReference type="AlphaFoldDB" id="A0A953LG35"/>
<dbReference type="Pfam" id="PF00899">
    <property type="entry name" value="ThiF"/>
    <property type="match status" value="1"/>
</dbReference>
<accession>A0A953LG35</accession>
<dbReference type="CDD" id="cd00757">
    <property type="entry name" value="ThiF_MoeB_HesA_family"/>
    <property type="match status" value="1"/>
</dbReference>
<dbReference type="GO" id="GO:0008146">
    <property type="term" value="F:sulfotransferase activity"/>
    <property type="evidence" value="ECO:0007669"/>
    <property type="project" value="TreeGrafter"/>
</dbReference>
<dbReference type="InterPro" id="IPR045886">
    <property type="entry name" value="ThiF/MoeB/HesA"/>
</dbReference>
<keyword evidence="4" id="KW-0812">Transmembrane</keyword>
<sequence>MHMTHACFTPAERERLDRASVLLIGCGGLGSAVAYGLAAAGVGRIGLCDMDRVDLSNLQRQVLHHTADVGRPKVESAREKILGLRPGIQVDLHPVALTSENALDLFRQYDLIVDGSDNFATRYLVNDACVLTGRPQVHGSIFRFDGQVTTFVPGEGPCYRCVYPTPPPPGAVPSCAEAGVIGVLPGFIGSLMAMEALKLITGRGSPLIGRLLIYSALDMDVSEVQIRRNPECPVCGEHPTIHELMDYEQFCGGVGR</sequence>
<proteinExistence type="predicted"/>
<dbReference type="GO" id="GO:0016779">
    <property type="term" value="F:nucleotidyltransferase activity"/>
    <property type="evidence" value="ECO:0007669"/>
    <property type="project" value="UniProtKB-KW"/>
</dbReference>
<reference evidence="6" key="1">
    <citation type="submission" date="2017-11" db="EMBL/GenBank/DDBJ databases">
        <title>Three new genomes from thermophilic consortium.</title>
        <authorList>
            <person name="Quaggio R."/>
            <person name="Amgarten D."/>
            <person name="Setubal J.C."/>
        </authorList>
    </citation>
    <scope>NUCLEOTIDE SEQUENCE</scope>
    <source>
        <strain evidence="6">ZCTH01-B2</strain>
    </source>
</reference>
<dbReference type="GO" id="GO:0008641">
    <property type="term" value="F:ubiquitin-like modifier activating enzyme activity"/>
    <property type="evidence" value="ECO:0007669"/>
    <property type="project" value="InterPro"/>
</dbReference>
<evidence type="ECO:0000259" key="5">
    <source>
        <dbReference type="Pfam" id="PF00899"/>
    </source>
</evidence>
<dbReference type="FunFam" id="3.40.50.720:FF:000033">
    <property type="entry name" value="Adenylyltransferase and sulfurtransferase MOCS3"/>
    <property type="match status" value="1"/>
</dbReference>
<protein>
    <submittedName>
        <fullName evidence="6">Adenylyltransferase</fullName>
    </submittedName>
</protein>
<feature type="transmembrane region" description="Helical" evidence="4">
    <location>
        <begin position="21"/>
        <end position="42"/>
    </location>
</feature>
<name>A0A953LG35_SYMTR</name>
<keyword evidence="4" id="KW-1133">Transmembrane helix</keyword>
<keyword evidence="3" id="KW-0067">ATP-binding</keyword>
<dbReference type="PANTHER" id="PTHR10953">
    <property type="entry name" value="UBIQUITIN-ACTIVATING ENZYME E1"/>
    <property type="match status" value="1"/>
</dbReference>
<keyword evidence="1" id="KW-0808">Transferase</keyword>
<dbReference type="Gene3D" id="3.40.50.720">
    <property type="entry name" value="NAD(P)-binding Rossmann-like Domain"/>
    <property type="match status" value="1"/>
</dbReference>
<evidence type="ECO:0000256" key="2">
    <source>
        <dbReference type="ARBA" id="ARBA00022741"/>
    </source>
</evidence>
<dbReference type="Proteomes" id="UP000732377">
    <property type="component" value="Unassembled WGS sequence"/>
</dbReference>
<comment type="caution">
    <text evidence="6">The sequence shown here is derived from an EMBL/GenBank/DDBJ whole genome shotgun (WGS) entry which is preliminary data.</text>
</comment>
<dbReference type="GO" id="GO:0005524">
    <property type="term" value="F:ATP binding"/>
    <property type="evidence" value="ECO:0007669"/>
    <property type="project" value="UniProtKB-KW"/>
</dbReference>
<dbReference type="InterPro" id="IPR000594">
    <property type="entry name" value="ThiF_NAD_FAD-bd"/>
</dbReference>